<evidence type="ECO:0000313" key="2">
    <source>
        <dbReference type="Proteomes" id="UP000078492"/>
    </source>
</evidence>
<proteinExistence type="predicted"/>
<dbReference type="EMBL" id="KQ979579">
    <property type="protein sequence ID" value="KYN20675.1"/>
    <property type="molecule type" value="Genomic_DNA"/>
</dbReference>
<dbReference type="AlphaFoldDB" id="A0A195E651"/>
<organism evidence="1 2">
    <name type="scientific">Trachymyrmex cornetzi</name>
    <dbReference type="NCBI Taxonomy" id="471704"/>
    <lineage>
        <taxon>Eukaryota</taxon>
        <taxon>Metazoa</taxon>
        <taxon>Ecdysozoa</taxon>
        <taxon>Arthropoda</taxon>
        <taxon>Hexapoda</taxon>
        <taxon>Insecta</taxon>
        <taxon>Pterygota</taxon>
        <taxon>Neoptera</taxon>
        <taxon>Endopterygota</taxon>
        <taxon>Hymenoptera</taxon>
        <taxon>Apocrita</taxon>
        <taxon>Aculeata</taxon>
        <taxon>Formicoidea</taxon>
        <taxon>Formicidae</taxon>
        <taxon>Myrmicinae</taxon>
        <taxon>Trachymyrmex</taxon>
    </lineage>
</organism>
<keyword evidence="2" id="KW-1185">Reference proteome</keyword>
<evidence type="ECO:0000313" key="1">
    <source>
        <dbReference type="EMBL" id="KYN20675.1"/>
    </source>
</evidence>
<sequence>MGALVASLAVTIGKFVRRIPYAICGREKCMAEANGWDPCTDAGRIESLVGTLYSARLNGEEEEDGSREWRSGRAYVPDFWSRSMIFPKRTNEGGGLRWQTGSHRAGRCGCVFSSLILFPCAQFDSFKCLMRKLHSRVARSHVSIESAAEEACANTAHKWVLTLSDIAV</sequence>
<accession>A0A195E651</accession>
<dbReference type="Proteomes" id="UP000078492">
    <property type="component" value="Unassembled WGS sequence"/>
</dbReference>
<gene>
    <name evidence="1" type="ORF">ALC57_06992</name>
</gene>
<protein>
    <submittedName>
        <fullName evidence="1">Uncharacterized protein</fullName>
    </submittedName>
</protein>
<name>A0A195E651_9HYME</name>
<reference evidence="1 2" key="1">
    <citation type="submission" date="2015-09" db="EMBL/GenBank/DDBJ databases">
        <title>Trachymyrmex cornetzi WGS genome.</title>
        <authorList>
            <person name="Nygaard S."/>
            <person name="Hu H."/>
            <person name="Boomsma J."/>
            <person name="Zhang G."/>
        </authorList>
    </citation>
    <scope>NUCLEOTIDE SEQUENCE [LARGE SCALE GENOMIC DNA]</scope>
    <source>
        <strain evidence="1">Tcor2-1</strain>
        <tissue evidence="1">Whole body</tissue>
    </source>
</reference>